<evidence type="ECO:0000313" key="2">
    <source>
        <dbReference type="Proteomes" id="UP000308886"/>
    </source>
</evidence>
<protein>
    <submittedName>
        <fullName evidence="1">Uncharacterized protein</fullName>
    </submittedName>
</protein>
<sequence length="421" mass="45724">MKKIFTLSVAVLFATMVSSQTIKILPGGYQVLAISDNGKYVSGNSEAYSSFIWDWQNDKVVEDAENLPEGSAEGVADNGVASVSTGDEGATFSIDGNIVRLPMAEGYPMSLARNINADGTVVAGCVFNEAYVSHACVWKNRELVLLPEPTMEEIGFEVNGTQAIDISADGKTVMGFVVDNMATYPLIVWQLGDDGKYVLDMVCKDYFNDGMEYTAERPYTLFFPTGISANGKWIALQVELWGGDWDYSEMRMARFNLETRQLEIAVIDGTEGIEANQTVETSRITNDGTMLGYTSAYGMIGREGLIWKAGESQPELLRNVCKLQALEEYDLMANTPVDITPDGKYIIGFGVTGTGDFESYIIDTTAEGTAIDAPETENGESVTSMYDLTGKAVTGGAARNKGVYVVKTVKNGKVSTRKVIK</sequence>
<comment type="caution">
    <text evidence="1">The sequence shown here is derived from an EMBL/GenBank/DDBJ whole genome shotgun (WGS) entry which is preliminary data.</text>
</comment>
<reference evidence="1" key="1">
    <citation type="submission" date="2019-04" db="EMBL/GenBank/DDBJ databases">
        <title>Microbes associate with the intestines of laboratory mice.</title>
        <authorList>
            <person name="Navarre W."/>
            <person name="Wong E."/>
            <person name="Huang K."/>
            <person name="Tropini C."/>
            <person name="Ng K."/>
            <person name="Yu B."/>
        </authorList>
    </citation>
    <scope>NUCLEOTIDE SEQUENCE</scope>
    <source>
        <strain evidence="1">NM73_A23</strain>
    </source>
</reference>
<dbReference type="Proteomes" id="UP000308886">
    <property type="component" value="Unassembled WGS sequence"/>
</dbReference>
<name>A0AC61QP72_9BACT</name>
<proteinExistence type="predicted"/>
<gene>
    <name evidence="1" type="ORF">E5358_10445</name>
</gene>
<accession>A0AC61QP72</accession>
<organism evidence="1 2">
    <name type="scientific">Palleniella muris</name>
    <dbReference type="NCBI Taxonomy" id="3038145"/>
    <lineage>
        <taxon>Bacteria</taxon>
        <taxon>Pseudomonadati</taxon>
        <taxon>Bacteroidota</taxon>
        <taxon>Bacteroidia</taxon>
        <taxon>Bacteroidales</taxon>
        <taxon>Prevotellaceae</taxon>
        <taxon>Palleniella</taxon>
    </lineage>
</organism>
<dbReference type="EMBL" id="SRZC01000017">
    <property type="protein sequence ID" value="TGX81395.1"/>
    <property type="molecule type" value="Genomic_DNA"/>
</dbReference>
<evidence type="ECO:0000313" key="1">
    <source>
        <dbReference type="EMBL" id="TGX81395.1"/>
    </source>
</evidence>
<keyword evidence="2" id="KW-1185">Reference proteome</keyword>